<feature type="chain" id="PRO_5034252928" description="Coagulation factor X" evidence="11">
    <location>
        <begin position="18"/>
        <end position="435"/>
    </location>
</feature>
<evidence type="ECO:0008006" key="17">
    <source>
        <dbReference type="Google" id="ProtNLM"/>
    </source>
</evidence>
<dbReference type="GO" id="GO:0005509">
    <property type="term" value="F:calcium ion binding"/>
    <property type="evidence" value="ECO:0007669"/>
    <property type="project" value="InterPro"/>
</dbReference>
<evidence type="ECO:0000256" key="9">
    <source>
        <dbReference type="PROSITE-ProRule" id="PRU00076"/>
    </source>
</evidence>
<dbReference type="GO" id="GO:0007596">
    <property type="term" value="P:blood coagulation"/>
    <property type="evidence" value="ECO:0007669"/>
    <property type="project" value="InterPro"/>
</dbReference>
<keyword evidence="5" id="KW-0677">Repeat</keyword>
<dbReference type="InterPro" id="IPR000742">
    <property type="entry name" value="EGF"/>
</dbReference>
<evidence type="ECO:0000256" key="10">
    <source>
        <dbReference type="SAM" id="MobiDB-lite"/>
    </source>
</evidence>
<sequence length="435" mass="49813">MLCIMCVLAHPMEFTFALSLSVFIKRERAHHVLRKRANYFLEEMLPGDLERECYEETCSREEAREIFKSQEKTRIFSDLSPCKMSPCENGGICQQYHYSYTCLCPPRFMGRHCENGRHECWYKNGDCWQYCADTPRAMSVTCSCANGYTLNMDGKSCEKAAPDNRTSTANTNDTKTMRELEEDRQRQTGVNEKIAKHGEDVKENKTWQEEKIAIAKEVEDNSTDDESRIVGGVRCELGHCPWQVCRLIFRRDQDEQKIAVLKFFSHPHYFAEHYDHDIALLYLRSPVIFNEYARPICLPTPSLGRLLTQEGEIGQVSGWGATRYMGPSSRFLLRVRLPIVKQEDCIASTAKMFTGNMFCAGYRTEVKDSCQGDSGGPFAVAYRQTWYLVGVVSWGEKCASEGKFGVYTRVANYIPWIKETIIDNDGLEDSLIATL</sequence>
<dbReference type="PANTHER" id="PTHR24278:SF25">
    <property type="entry name" value="COAGULATION FACTOR IX"/>
    <property type="match status" value="1"/>
</dbReference>
<dbReference type="InterPro" id="IPR001254">
    <property type="entry name" value="Trypsin_dom"/>
</dbReference>
<feature type="disulfide bond" evidence="9">
    <location>
        <begin position="104"/>
        <end position="113"/>
    </location>
</feature>
<dbReference type="GO" id="GO:0006508">
    <property type="term" value="P:proteolysis"/>
    <property type="evidence" value="ECO:0007669"/>
    <property type="project" value="InterPro"/>
</dbReference>
<evidence type="ECO:0000259" key="14">
    <source>
        <dbReference type="PROSITE" id="PS50998"/>
    </source>
</evidence>
<dbReference type="SUPFAM" id="SSF50494">
    <property type="entry name" value="Trypsin-like serine proteases"/>
    <property type="match status" value="1"/>
</dbReference>
<evidence type="ECO:0000256" key="1">
    <source>
        <dbReference type="ARBA" id="ARBA00004613"/>
    </source>
</evidence>
<evidence type="ECO:0000256" key="3">
    <source>
        <dbReference type="ARBA" id="ARBA00022536"/>
    </source>
</evidence>
<dbReference type="PROSITE" id="PS00022">
    <property type="entry name" value="EGF_1"/>
    <property type="match status" value="1"/>
</dbReference>
<evidence type="ECO:0000256" key="5">
    <source>
        <dbReference type="ARBA" id="ARBA00022737"/>
    </source>
</evidence>
<feature type="active site" description="Charge relay system" evidence="8">
    <location>
        <position position="197"/>
    </location>
</feature>
<reference evidence="15" key="1">
    <citation type="submission" date="2025-08" db="UniProtKB">
        <authorList>
            <consortium name="Ensembl"/>
        </authorList>
    </citation>
    <scope>IDENTIFICATION</scope>
</reference>
<evidence type="ECO:0000256" key="2">
    <source>
        <dbReference type="ARBA" id="ARBA00022525"/>
    </source>
</evidence>
<dbReference type="SMART" id="SM00069">
    <property type="entry name" value="GLA"/>
    <property type="match status" value="1"/>
</dbReference>
<dbReference type="Proteomes" id="UP000694569">
    <property type="component" value="Unplaced"/>
</dbReference>
<feature type="compositionally biased region" description="Polar residues" evidence="10">
    <location>
        <begin position="164"/>
        <end position="174"/>
    </location>
</feature>
<dbReference type="InterPro" id="IPR017857">
    <property type="entry name" value="Coagulation_fac-like_Gla_dom"/>
</dbReference>
<comment type="subcellular location">
    <subcellularLocation>
        <location evidence="1">Secreted</location>
    </subcellularLocation>
</comment>
<dbReference type="InterPro" id="IPR001881">
    <property type="entry name" value="EGF-like_Ca-bd_dom"/>
</dbReference>
<dbReference type="InterPro" id="IPR001314">
    <property type="entry name" value="Peptidase_S1A"/>
</dbReference>
<dbReference type="InterPro" id="IPR012224">
    <property type="entry name" value="Pept_S1A_FX"/>
</dbReference>
<dbReference type="CDD" id="cd00054">
    <property type="entry name" value="EGF_CA"/>
    <property type="match status" value="1"/>
</dbReference>
<evidence type="ECO:0000313" key="16">
    <source>
        <dbReference type="Proteomes" id="UP000694569"/>
    </source>
</evidence>
<evidence type="ECO:0000259" key="12">
    <source>
        <dbReference type="PROSITE" id="PS50026"/>
    </source>
</evidence>
<dbReference type="PRINTS" id="PR00722">
    <property type="entry name" value="CHYMOTRYPSIN"/>
</dbReference>
<proteinExistence type="predicted"/>
<dbReference type="Pfam" id="PF00089">
    <property type="entry name" value="Trypsin"/>
    <property type="match status" value="1"/>
</dbReference>
<evidence type="ECO:0000256" key="11">
    <source>
        <dbReference type="SAM" id="SignalP"/>
    </source>
</evidence>
<feature type="active site" description="Charge relay system" evidence="8">
    <location>
        <position position="277"/>
    </location>
</feature>
<dbReference type="GO" id="GO:0004252">
    <property type="term" value="F:serine-type endopeptidase activity"/>
    <property type="evidence" value="ECO:0007669"/>
    <property type="project" value="InterPro"/>
</dbReference>
<dbReference type="PANTHER" id="PTHR24278">
    <property type="entry name" value="COAGULATION FACTOR"/>
    <property type="match status" value="1"/>
</dbReference>
<reference evidence="15" key="2">
    <citation type="submission" date="2025-09" db="UniProtKB">
        <authorList>
            <consortium name="Ensembl"/>
        </authorList>
    </citation>
    <scope>IDENTIFICATION</scope>
</reference>
<evidence type="ECO:0000256" key="4">
    <source>
        <dbReference type="ARBA" id="ARBA00022729"/>
    </source>
</evidence>
<dbReference type="PIRSF" id="PIRSF001143">
    <property type="entry name" value="Factor_X"/>
    <property type="match status" value="1"/>
</dbReference>
<dbReference type="PROSITE" id="PS00135">
    <property type="entry name" value="TRYPSIN_SER"/>
    <property type="match status" value="1"/>
</dbReference>
<dbReference type="CDD" id="cd00190">
    <property type="entry name" value="Tryp_SPc"/>
    <property type="match status" value="1"/>
</dbReference>
<keyword evidence="6 9" id="KW-1015">Disulfide bond</keyword>
<dbReference type="SMART" id="SM00020">
    <property type="entry name" value="Tryp_SPc"/>
    <property type="match status" value="1"/>
</dbReference>
<dbReference type="SMART" id="SM00179">
    <property type="entry name" value="EGF_CA"/>
    <property type="match status" value="1"/>
</dbReference>
<feature type="active site" description="Charge relay system" evidence="8">
    <location>
        <position position="374"/>
    </location>
</feature>
<keyword evidence="3 9" id="KW-0245">EGF-like domain</keyword>
<keyword evidence="16" id="KW-1185">Reference proteome</keyword>
<feature type="domain" description="EGF-like" evidence="12">
    <location>
        <begin position="78"/>
        <end position="114"/>
    </location>
</feature>
<name>A0A8C5PF38_9ANUR</name>
<keyword evidence="2" id="KW-0964">Secreted</keyword>
<feature type="compositionally biased region" description="Basic and acidic residues" evidence="10">
    <location>
        <begin position="175"/>
        <end position="186"/>
    </location>
</feature>
<dbReference type="Gene3D" id="4.10.740.10">
    <property type="entry name" value="Coagulation Factor IX"/>
    <property type="match status" value="1"/>
</dbReference>
<dbReference type="SUPFAM" id="SSF57630">
    <property type="entry name" value="GLA-domain"/>
    <property type="match status" value="1"/>
</dbReference>
<feature type="signal peptide" evidence="11">
    <location>
        <begin position="1"/>
        <end position="17"/>
    </location>
</feature>
<dbReference type="InterPro" id="IPR033116">
    <property type="entry name" value="TRYPSIN_SER"/>
</dbReference>
<dbReference type="Pfam" id="PF14670">
    <property type="entry name" value="FXa_inhibition"/>
    <property type="match status" value="1"/>
</dbReference>
<feature type="domain" description="Gla" evidence="14">
    <location>
        <begin position="36"/>
        <end position="76"/>
    </location>
</feature>
<dbReference type="PROSITE" id="PS50026">
    <property type="entry name" value="EGF_3"/>
    <property type="match status" value="1"/>
</dbReference>
<dbReference type="Gene3D" id="2.40.10.10">
    <property type="entry name" value="Trypsin-like serine proteases"/>
    <property type="match status" value="1"/>
</dbReference>
<dbReference type="SMART" id="SM00181">
    <property type="entry name" value="EGF"/>
    <property type="match status" value="2"/>
</dbReference>
<dbReference type="Ensembl" id="ENSLLET00000019202.1">
    <property type="protein sequence ID" value="ENSLLEP00000018476.1"/>
    <property type="gene ID" value="ENSLLEG00000011057.1"/>
</dbReference>
<dbReference type="FunFam" id="2.10.25.10:FF:000066">
    <property type="entry name" value="FAT atypical cadherin 4"/>
    <property type="match status" value="1"/>
</dbReference>
<evidence type="ECO:0000259" key="13">
    <source>
        <dbReference type="PROSITE" id="PS50240"/>
    </source>
</evidence>
<dbReference type="Gene3D" id="2.10.25.10">
    <property type="entry name" value="Laminin"/>
    <property type="match status" value="2"/>
</dbReference>
<comment type="caution">
    <text evidence="9">Lacks conserved residue(s) required for the propagation of feature annotation.</text>
</comment>
<evidence type="ECO:0000256" key="7">
    <source>
        <dbReference type="ARBA" id="ARBA00023180"/>
    </source>
</evidence>
<dbReference type="PRINTS" id="PR00001">
    <property type="entry name" value="GLABLOOD"/>
</dbReference>
<dbReference type="SUPFAM" id="SSF57196">
    <property type="entry name" value="EGF/Laminin"/>
    <property type="match status" value="2"/>
</dbReference>
<dbReference type="InterPro" id="IPR050442">
    <property type="entry name" value="Peptidase_S1_coag_factors"/>
</dbReference>
<dbReference type="PROSITE" id="PS50240">
    <property type="entry name" value="TRYPSIN_DOM"/>
    <property type="match status" value="1"/>
</dbReference>
<protein>
    <recommendedName>
        <fullName evidence="17">Coagulation factor X</fullName>
    </recommendedName>
</protein>
<dbReference type="InterPro" id="IPR043504">
    <property type="entry name" value="Peptidase_S1_PA_chymotrypsin"/>
</dbReference>
<evidence type="ECO:0000256" key="6">
    <source>
        <dbReference type="ARBA" id="ARBA00023157"/>
    </source>
</evidence>
<dbReference type="InterPro" id="IPR000294">
    <property type="entry name" value="GLA_domain"/>
</dbReference>
<dbReference type="GO" id="GO:0005615">
    <property type="term" value="C:extracellular space"/>
    <property type="evidence" value="ECO:0007669"/>
    <property type="project" value="TreeGrafter"/>
</dbReference>
<keyword evidence="4 11" id="KW-0732">Signal</keyword>
<evidence type="ECO:0000313" key="15">
    <source>
        <dbReference type="Ensembl" id="ENSLLEP00000018476.1"/>
    </source>
</evidence>
<feature type="region of interest" description="Disordered" evidence="10">
    <location>
        <begin position="159"/>
        <end position="188"/>
    </location>
</feature>
<dbReference type="InterPro" id="IPR009003">
    <property type="entry name" value="Peptidase_S1_PA"/>
</dbReference>
<organism evidence="15 16">
    <name type="scientific">Leptobrachium leishanense</name>
    <name type="common">Leishan spiny toad</name>
    <dbReference type="NCBI Taxonomy" id="445787"/>
    <lineage>
        <taxon>Eukaryota</taxon>
        <taxon>Metazoa</taxon>
        <taxon>Chordata</taxon>
        <taxon>Craniata</taxon>
        <taxon>Vertebrata</taxon>
        <taxon>Euteleostomi</taxon>
        <taxon>Amphibia</taxon>
        <taxon>Batrachia</taxon>
        <taxon>Anura</taxon>
        <taxon>Pelobatoidea</taxon>
        <taxon>Megophryidae</taxon>
        <taxon>Leptobrachium</taxon>
    </lineage>
</organism>
<accession>A0A8C5PF38</accession>
<feature type="domain" description="Peptidase S1" evidence="13">
    <location>
        <begin position="238"/>
        <end position="422"/>
    </location>
</feature>
<dbReference type="FunFam" id="4.10.740.10:FF:000001">
    <property type="entry name" value="vitamin K-dependent protein S"/>
    <property type="match status" value="1"/>
</dbReference>
<keyword evidence="7" id="KW-0325">Glycoprotein</keyword>
<dbReference type="PROSITE" id="PS50998">
    <property type="entry name" value="GLA_2"/>
    <property type="match status" value="1"/>
</dbReference>
<dbReference type="InterPro" id="IPR035972">
    <property type="entry name" value="GLA-like_dom_SF"/>
</dbReference>
<evidence type="ECO:0000256" key="8">
    <source>
        <dbReference type="PIRSR" id="PIRSR001143-1"/>
    </source>
</evidence>
<dbReference type="Pfam" id="PF00594">
    <property type="entry name" value="Gla"/>
    <property type="match status" value="1"/>
</dbReference>
<dbReference type="AlphaFoldDB" id="A0A8C5PF38"/>
<dbReference type="GeneTree" id="ENSGT00940000165072"/>